<proteinExistence type="predicted"/>
<dbReference type="AlphaFoldDB" id="A0A0G4NI24"/>
<reference evidence="2" key="1">
    <citation type="submission" date="2015-05" db="EMBL/GenBank/DDBJ databases">
        <authorList>
            <person name="Fogelqvist Johan"/>
        </authorList>
    </citation>
    <scope>NUCLEOTIDE SEQUENCE [LARGE SCALE GENOMIC DNA]</scope>
</reference>
<gene>
    <name evidence="1" type="ORF">BN1723_019917</name>
</gene>
<accession>A0A0G4NI24</accession>
<protein>
    <submittedName>
        <fullName evidence="1">Uncharacterized protein</fullName>
    </submittedName>
</protein>
<dbReference type="Proteomes" id="UP000045706">
    <property type="component" value="Unassembled WGS sequence"/>
</dbReference>
<evidence type="ECO:0000313" key="1">
    <source>
        <dbReference type="EMBL" id="CRK46147.1"/>
    </source>
</evidence>
<name>A0A0G4NI24_VERLO</name>
<sequence>SAYCYHWRCLAAHGRGRTEG</sequence>
<organism evidence="1 2">
    <name type="scientific">Verticillium longisporum</name>
    <name type="common">Verticillium dahliae var. longisporum</name>
    <dbReference type="NCBI Taxonomy" id="100787"/>
    <lineage>
        <taxon>Eukaryota</taxon>
        <taxon>Fungi</taxon>
        <taxon>Dikarya</taxon>
        <taxon>Ascomycota</taxon>
        <taxon>Pezizomycotina</taxon>
        <taxon>Sordariomycetes</taxon>
        <taxon>Hypocreomycetidae</taxon>
        <taxon>Glomerellales</taxon>
        <taxon>Plectosphaerellaceae</taxon>
        <taxon>Verticillium</taxon>
    </lineage>
</organism>
<evidence type="ECO:0000313" key="2">
    <source>
        <dbReference type="Proteomes" id="UP000045706"/>
    </source>
</evidence>
<feature type="non-terminal residue" evidence="1">
    <location>
        <position position="1"/>
    </location>
</feature>
<dbReference type="EMBL" id="CVQI01035339">
    <property type="protein sequence ID" value="CRK46147.1"/>
    <property type="molecule type" value="Genomic_DNA"/>
</dbReference>